<evidence type="ECO:0000256" key="4">
    <source>
        <dbReference type="SAM" id="MobiDB-lite"/>
    </source>
</evidence>
<dbReference type="Gene3D" id="3.30.420.10">
    <property type="entry name" value="Ribonuclease H-like superfamily/Ribonuclease H"/>
    <property type="match status" value="2"/>
</dbReference>
<dbReference type="PANTHER" id="PTHR42648">
    <property type="entry name" value="TRANSPOSASE, PUTATIVE-RELATED"/>
    <property type="match status" value="1"/>
</dbReference>
<evidence type="ECO:0000313" key="8">
    <source>
        <dbReference type="EMBL" id="GEU45744.1"/>
    </source>
</evidence>
<dbReference type="GO" id="GO:0008270">
    <property type="term" value="F:zinc ion binding"/>
    <property type="evidence" value="ECO:0007669"/>
    <property type="project" value="UniProtKB-KW"/>
</dbReference>
<dbReference type="Pfam" id="PF13976">
    <property type="entry name" value="gag_pre-integrs"/>
    <property type="match status" value="1"/>
</dbReference>
<dbReference type="InterPro" id="IPR039537">
    <property type="entry name" value="Retrotran_Ty1/copia-like"/>
</dbReference>
<feature type="region of interest" description="Disordered" evidence="4">
    <location>
        <begin position="64"/>
        <end position="117"/>
    </location>
</feature>
<dbReference type="CDD" id="cd09272">
    <property type="entry name" value="RNase_HI_RT_Ty1"/>
    <property type="match status" value="1"/>
</dbReference>
<comment type="caution">
    <text evidence="8">The sequence shown here is derived from an EMBL/GenBank/DDBJ whole genome shotgun (WGS) entry which is preliminary data.</text>
</comment>
<dbReference type="InterPro" id="IPR036397">
    <property type="entry name" value="RNaseH_sf"/>
</dbReference>
<evidence type="ECO:0000256" key="3">
    <source>
        <dbReference type="PROSITE-ProRule" id="PRU00723"/>
    </source>
</evidence>
<feature type="compositionally biased region" description="Basic residues" evidence="4">
    <location>
        <begin position="74"/>
        <end position="88"/>
    </location>
</feature>
<evidence type="ECO:0000259" key="6">
    <source>
        <dbReference type="PROSITE" id="PS50158"/>
    </source>
</evidence>
<organism evidence="8">
    <name type="scientific">Tanacetum cinerariifolium</name>
    <name type="common">Dalmatian daisy</name>
    <name type="synonym">Chrysanthemum cinerariifolium</name>
    <dbReference type="NCBI Taxonomy" id="118510"/>
    <lineage>
        <taxon>Eukaryota</taxon>
        <taxon>Viridiplantae</taxon>
        <taxon>Streptophyta</taxon>
        <taxon>Embryophyta</taxon>
        <taxon>Tracheophyta</taxon>
        <taxon>Spermatophyta</taxon>
        <taxon>Magnoliopsida</taxon>
        <taxon>eudicotyledons</taxon>
        <taxon>Gunneridae</taxon>
        <taxon>Pentapetalae</taxon>
        <taxon>asterids</taxon>
        <taxon>campanulids</taxon>
        <taxon>Asterales</taxon>
        <taxon>Asteraceae</taxon>
        <taxon>Asteroideae</taxon>
        <taxon>Anthemideae</taxon>
        <taxon>Anthemidinae</taxon>
        <taxon>Tanacetum</taxon>
    </lineage>
</organism>
<dbReference type="InterPro" id="IPR013103">
    <property type="entry name" value="RVT_2"/>
</dbReference>
<keyword evidence="1 3" id="KW-0479">Metal-binding</keyword>
<dbReference type="InterPro" id="IPR001584">
    <property type="entry name" value="Integrase_cat-core"/>
</dbReference>
<feature type="domain" description="Integrase catalytic" evidence="7">
    <location>
        <begin position="225"/>
        <end position="403"/>
    </location>
</feature>
<dbReference type="PROSITE" id="PS50103">
    <property type="entry name" value="ZF_C3H1"/>
    <property type="match status" value="1"/>
</dbReference>
<dbReference type="SUPFAM" id="SSF57756">
    <property type="entry name" value="Retrovirus zinc finger-like domains"/>
    <property type="match status" value="1"/>
</dbReference>
<protein>
    <submittedName>
        <fullName evidence="8">Retrotransposon protein, putative, Ty1-copia subclass</fullName>
    </submittedName>
</protein>
<keyword evidence="2" id="KW-0378">Hydrolase</keyword>
<dbReference type="InterPro" id="IPR012337">
    <property type="entry name" value="RNaseH-like_sf"/>
</dbReference>
<dbReference type="GO" id="GO:0003676">
    <property type="term" value="F:nucleic acid binding"/>
    <property type="evidence" value="ECO:0007669"/>
    <property type="project" value="InterPro"/>
</dbReference>
<evidence type="ECO:0000256" key="2">
    <source>
        <dbReference type="ARBA" id="ARBA00022801"/>
    </source>
</evidence>
<dbReference type="InterPro" id="IPR025724">
    <property type="entry name" value="GAG-pre-integrase_dom"/>
</dbReference>
<feature type="non-terminal residue" evidence="8">
    <location>
        <position position="1171"/>
    </location>
</feature>
<dbReference type="AlphaFoldDB" id="A0A6L2KD00"/>
<dbReference type="Pfam" id="PF07727">
    <property type="entry name" value="RVT_2"/>
    <property type="match status" value="1"/>
</dbReference>
<feature type="domain" description="CCHC-type" evidence="6">
    <location>
        <begin position="121"/>
        <end position="134"/>
    </location>
</feature>
<reference evidence="8" key="1">
    <citation type="journal article" date="2019" name="Sci. Rep.">
        <title>Draft genome of Tanacetum cinerariifolium, the natural source of mosquito coil.</title>
        <authorList>
            <person name="Yamashiro T."/>
            <person name="Shiraishi A."/>
            <person name="Satake H."/>
            <person name="Nakayama K."/>
        </authorList>
    </citation>
    <scope>NUCLEOTIDE SEQUENCE</scope>
</reference>
<dbReference type="InterPro" id="IPR000571">
    <property type="entry name" value="Znf_CCCH"/>
</dbReference>
<dbReference type="GO" id="GO:0015074">
    <property type="term" value="P:DNA integration"/>
    <property type="evidence" value="ECO:0007669"/>
    <property type="project" value="InterPro"/>
</dbReference>
<feature type="zinc finger region" description="C3H1-type" evidence="3">
    <location>
        <begin position="900"/>
        <end position="931"/>
    </location>
</feature>
<accession>A0A6L2KD00</accession>
<evidence type="ECO:0000256" key="1">
    <source>
        <dbReference type="ARBA" id="ARBA00022723"/>
    </source>
</evidence>
<dbReference type="PANTHER" id="PTHR42648:SF27">
    <property type="entry name" value="RNA-DIRECTED DNA POLYMERASE"/>
    <property type="match status" value="1"/>
</dbReference>
<dbReference type="EMBL" id="BKCJ010002029">
    <property type="protein sequence ID" value="GEU45744.1"/>
    <property type="molecule type" value="Genomic_DNA"/>
</dbReference>
<feature type="domain" description="C3H1-type" evidence="5">
    <location>
        <begin position="900"/>
        <end position="931"/>
    </location>
</feature>
<feature type="compositionally biased region" description="Pro residues" evidence="4">
    <location>
        <begin position="95"/>
        <end position="109"/>
    </location>
</feature>
<dbReference type="SUPFAM" id="SSF53098">
    <property type="entry name" value="Ribonuclease H-like"/>
    <property type="match status" value="1"/>
</dbReference>
<evidence type="ECO:0000259" key="7">
    <source>
        <dbReference type="PROSITE" id="PS50994"/>
    </source>
</evidence>
<dbReference type="PROSITE" id="PS50994">
    <property type="entry name" value="INTEGRASE"/>
    <property type="match status" value="1"/>
</dbReference>
<name>A0A6L2KD00_TANCI</name>
<dbReference type="InterPro" id="IPR001878">
    <property type="entry name" value="Znf_CCHC"/>
</dbReference>
<keyword evidence="3" id="KW-0863">Zinc-finger</keyword>
<keyword evidence="3" id="KW-0862">Zinc</keyword>
<dbReference type="PROSITE" id="PS50158">
    <property type="entry name" value="ZF_CCHC"/>
    <property type="match status" value="1"/>
</dbReference>
<dbReference type="GO" id="GO:0016787">
    <property type="term" value="F:hydrolase activity"/>
    <property type="evidence" value="ECO:0007669"/>
    <property type="project" value="UniProtKB-KW"/>
</dbReference>
<dbReference type="InterPro" id="IPR036875">
    <property type="entry name" value="Znf_CCHC_sf"/>
</dbReference>
<proteinExistence type="predicted"/>
<sequence length="1171" mass="133226">MREFHACKQEEGQSVSSYVLKMKSYIDNLERFGHAMTQNHFVSLILVSLRKEYDGFVQNYNMHNMGKTKNQKEKSHKAAKGNQRKGKAKMGYAPVPSPPFAPKPKNPPTPKKDNPAKDAICHQCGEVGHWRRNCLIYLAELMKKKKLSQGASTSGWFVNRYKNDNSIFVSKNNLIYFNVIPRDDIYEIVLSFSNTNDGSMYAVSNKRAKLNLDSTLFWHCRLGHINKKHMEKLQHDKLLNSTDIKSLEKRVSCMLEKMARKPYSHQVERDKDLLGLIHTNACGPFKIISRQGAYYFITFTDDFSRYGYVYLLKHKHEVFETFKLFQKEVENQLKKTIKSLRSDRGVSERRNRTLLDMVRSMMCQTTLSKSFWDHALESVARILNMVPTKKVDKTPYEVWHGQAPKMSYLKTDMDGAVHTYKARLVAKGFTQTTGIDYEETFSSVANIITIRILIAIAVFYDYEIWQIDVKTAFLNGYLNEEVYMEQPEGFVNQKFLNREKLHTLLELRSTEIDKVINWFMSKCLIEKILKRFYMENSKRGTIPMHEKLKFSKSQGASTPAEVQRMQNIPYASAVGSIMYAVRCTRLDVAFAQNITSRFQHNPGEVHWTVVKNIMKYLRNTKDMFLVYGGYTKRELKVSCYTDVGYLMDADDMKSQTGYVFVLNGEAVWIRKFISGLDVVPTIKEPINMYYDNTRAIAIAKDHGVTKGARHFFVKVHYLRETIEMGDVRIEKVDIDDNLADPFTKALAFLKHSELTEKIEMIPASSLIRCQLSVYLQPATPTLKWELLEYCNDYLNNKPNGLKRTKPEPEGGLNLADSHEGPGRGCLFGYEVKGRGKRKPCCTRISREPFPDLKTVRSLLTTHEMRLKSRVQNPLVDATSASPMVLLAKSNTSARRGPSLEKVNNMCWSFAKGSCRFGDACKYLYNGVHGKSTLLPHTSGSASSVSDVTRSDLDMLQSLLAKFGLNAPNTSTPLLQSLIRFLSLLGMAGLFPQGVQYPTGSLQQGVYYPQQVVQTLSGPPQGVHLVPRPLQPPVQFTTGVQQQQGGSFPGSVHLGQSPSMPFHPIGDKGFISVTNSGHSVLSTPFRLLRLNNVLITPNIVKNLIFVRQFVRDNSCTVEFDPFGFSVKDFITRQVLLRCDSTGDLYTVTKPSTIPHAFLTSQYTWHQRLGHPG</sequence>
<gene>
    <name evidence="8" type="ORF">Tci_017722</name>
</gene>
<evidence type="ECO:0000259" key="5">
    <source>
        <dbReference type="PROSITE" id="PS50103"/>
    </source>
</evidence>